<organism evidence="2 3">
    <name type="scientific">Dioscorea cayennensis subsp. rotundata</name>
    <name type="common">White Guinea yam</name>
    <name type="synonym">Dioscorea rotundata</name>
    <dbReference type="NCBI Taxonomy" id="55577"/>
    <lineage>
        <taxon>Eukaryota</taxon>
        <taxon>Viridiplantae</taxon>
        <taxon>Streptophyta</taxon>
        <taxon>Embryophyta</taxon>
        <taxon>Tracheophyta</taxon>
        <taxon>Spermatophyta</taxon>
        <taxon>Magnoliopsida</taxon>
        <taxon>Liliopsida</taxon>
        <taxon>Dioscoreales</taxon>
        <taxon>Dioscoreaceae</taxon>
        <taxon>Dioscorea</taxon>
    </lineage>
</organism>
<accession>A0AB40BEC5</accession>
<dbReference type="Proteomes" id="UP001515500">
    <property type="component" value="Chromosome 5"/>
</dbReference>
<feature type="coiled-coil region" evidence="1">
    <location>
        <begin position="76"/>
        <end position="103"/>
    </location>
</feature>
<protein>
    <submittedName>
        <fullName evidence="3">Uncharacterized protein LOC120261746 isoform X1</fullName>
    </submittedName>
</protein>
<keyword evidence="1" id="KW-0175">Coiled coil</keyword>
<dbReference type="AlphaFoldDB" id="A0AB40BEC5"/>
<reference evidence="3" key="1">
    <citation type="submission" date="2025-08" db="UniProtKB">
        <authorList>
            <consortium name="RefSeq"/>
        </authorList>
    </citation>
    <scope>IDENTIFICATION</scope>
</reference>
<dbReference type="RefSeq" id="XP_039125662.1">
    <property type="nucleotide sequence ID" value="XM_039269728.1"/>
</dbReference>
<dbReference type="PANTHER" id="PTHR36037:SF1">
    <property type="entry name" value="RNA-DIRECTED DNA POLYMERASE (REVERSE TRANSCRIPTASE)-RELATED FAMILY PROTEIN"/>
    <property type="match status" value="1"/>
</dbReference>
<gene>
    <name evidence="3" type="primary">LOC120261746</name>
</gene>
<keyword evidence="2" id="KW-1185">Reference proteome</keyword>
<evidence type="ECO:0000313" key="2">
    <source>
        <dbReference type="Proteomes" id="UP001515500"/>
    </source>
</evidence>
<evidence type="ECO:0000256" key="1">
    <source>
        <dbReference type="SAM" id="Coils"/>
    </source>
</evidence>
<evidence type="ECO:0000313" key="3">
    <source>
        <dbReference type="RefSeq" id="XP_039125662.1"/>
    </source>
</evidence>
<dbReference type="GeneID" id="120261746"/>
<sequence length="420" mass="47319">MAETLTLESSEIESMDMETIRSRFNQLSGLRAGALDFLSDSTNFDSKKLLEDCLLNFQRRMELIDSEAPNIAALRSEDLGDYIEQLKKELHSAQDENVKLCSGISTLTKAISADTAEFGANLESLSFLLNVIDSQGQQLDDKDPPADMGTLGFIDEGAIVLREDHKFKILELSGQLEKSKSNLSTLEYLDFALKRVEAIGQIEELLSDVRVIDFEGNHIRLLLKTPIPSIDSFPLQYNSACSTEPSVVDHELMIEVSEKTIAPMNLEIFPADVYVDEIMHSAKSSRHISTMMFSSYLGWLVRQVQKRILICTIRRYLVRDANKSRYSFEYSDRDETITAHMVGGIDAFIKTSQGWPLSSGSLTLISMKSSDDRSRSISLSFLCKVKDLANSLDTQIRRKLTSFIDAIEEILVREMRSELH</sequence>
<proteinExistence type="predicted"/>
<dbReference type="PANTHER" id="PTHR36037">
    <property type="entry name" value="RNA-DIRECTED DNA POLYMERASE (REVERSE TRANSCRIPTASE)-RELATED FAMILY PROTEIN"/>
    <property type="match status" value="1"/>
</dbReference>
<name>A0AB40BEC5_DIOCR</name>